<dbReference type="InterPro" id="IPR029063">
    <property type="entry name" value="SAM-dependent_MTases_sf"/>
</dbReference>
<dbReference type="InterPro" id="IPR041698">
    <property type="entry name" value="Methyltransf_25"/>
</dbReference>
<dbReference type="RefSeq" id="WP_094936782.1">
    <property type="nucleotide sequence ID" value="NZ_JAROCD010000009.1"/>
</dbReference>
<dbReference type="Gene3D" id="3.40.50.150">
    <property type="entry name" value="Vaccinia Virus protein VP39"/>
    <property type="match status" value="1"/>
</dbReference>
<dbReference type="GO" id="GO:0032259">
    <property type="term" value="P:methylation"/>
    <property type="evidence" value="ECO:0007669"/>
    <property type="project" value="UniProtKB-KW"/>
</dbReference>
<dbReference type="EMBL" id="JAROCD010000009">
    <property type="protein sequence ID" value="MDN4603391.1"/>
    <property type="molecule type" value="Genomic_DNA"/>
</dbReference>
<name>A0ABT8JFL9_9BACL</name>
<dbReference type="SUPFAM" id="SSF53335">
    <property type="entry name" value="S-adenosyl-L-methionine-dependent methyltransferases"/>
    <property type="match status" value="1"/>
</dbReference>
<proteinExistence type="predicted"/>
<keyword evidence="1" id="KW-0808">Transferase</keyword>
<dbReference type="Proteomes" id="UP001174205">
    <property type="component" value="Unassembled WGS sequence"/>
</dbReference>
<dbReference type="Pfam" id="PF13649">
    <property type="entry name" value="Methyltransf_25"/>
    <property type="match status" value="1"/>
</dbReference>
<dbReference type="PANTHER" id="PTHR43861">
    <property type="entry name" value="TRANS-ACONITATE 2-METHYLTRANSFERASE-RELATED"/>
    <property type="match status" value="1"/>
</dbReference>
<evidence type="ECO:0000256" key="1">
    <source>
        <dbReference type="ARBA" id="ARBA00022679"/>
    </source>
</evidence>
<keyword evidence="4" id="KW-1185">Reference proteome</keyword>
<sequence length="235" mass="26223">MNHNQPPMSWDTADENRYEQSIALKIPGYSHMHDLMERLLAASISGNNEDEILIVGAGGGKELALLGTRHAGWTFTGIDPSEPMLQLAKRRVQEAGVVARVQLKSMTIEGLPEEEIYDGATSMLMLHFIQGMESKRRFLSNLAARLKSGAPLIIAAVNADLHSPVYPTMMQAWQDHMLSNGILPEEWEQFAASLGRESDPISSEQMIELLAECGFSHITRYFGAFWVEGYYAKRI</sequence>
<evidence type="ECO:0000259" key="2">
    <source>
        <dbReference type="Pfam" id="PF13649"/>
    </source>
</evidence>
<feature type="domain" description="Methyltransferase" evidence="2">
    <location>
        <begin position="52"/>
        <end position="149"/>
    </location>
</feature>
<accession>A0ABT8JFL9</accession>
<gene>
    <name evidence="3" type="ORF">P5G61_19280</name>
</gene>
<organism evidence="3 4">
    <name type="scientific">Paenibacillus vandeheii</name>
    <dbReference type="NCBI Taxonomy" id="3035917"/>
    <lineage>
        <taxon>Bacteria</taxon>
        <taxon>Bacillati</taxon>
        <taxon>Bacillota</taxon>
        <taxon>Bacilli</taxon>
        <taxon>Bacillales</taxon>
        <taxon>Paenibacillaceae</taxon>
        <taxon>Paenibacillus</taxon>
    </lineage>
</organism>
<protein>
    <submittedName>
        <fullName evidence="3">Class I SAM-dependent methyltransferase</fullName>
    </submittedName>
</protein>
<reference evidence="3" key="1">
    <citation type="submission" date="2023-03" db="EMBL/GenBank/DDBJ databases">
        <title>MT1 and MT2 Draft Genomes of Novel Species.</title>
        <authorList>
            <person name="Venkateswaran K."/>
        </authorList>
    </citation>
    <scope>NUCLEOTIDE SEQUENCE</scope>
    <source>
        <strain evidence="3">F6_3S_P_1C</strain>
    </source>
</reference>
<dbReference type="GO" id="GO:0008168">
    <property type="term" value="F:methyltransferase activity"/>
    <property type="evidence" value="ECO:0007669"/>
    <property type="project" value="UniProtKB-KW"/>
</dbReference>
<evidence type="ECO:0000313" key="4">
    <source>
        <dbReference type="Proteomes" id="UP001174205"/>
    </source>
</evidence>
<comment type="caution">
    <text evidence="3">The sequence shown here is derived from an EMBL/GenBank/DDBJ whole genome shotgun (WGS) entry which is preliminary data.</text>
</comment>
<keyword evidence="3" id="KW-0489">Methyltransferase</keyword>
<evidence type="ECO:0000313" key="3">
    <source>
        <dbReference type="EMBL" id="MDN4603391.1"/>
    </source>
</evidence>
<dbReference type="CDD" id="cd02440">
    <property type="entry name" value="AdoMet_MTases"/>
    <property type="match status" value="1"/>
</dbReference>